<dbReference type="EMBL" id="PPWZ01000009">
    <property type="protein sequence ID" value="POH37714.1"/>
    <property type="molecule type" value="Genomic_DNA"/>
</dbReference>
<organism evidence="3">
    <name type="scientific">Companilactobacillus formosensis</name>
    <dbReference type="NCBI Taxonomy" id="1617889"/>
    <lineage>
        <taxon>Bacteria</taxon>
        <taxon>Bacillati</taxon>
        <taxon>Bacillota</taxon>
        <taxon>Bacilli</taxon>
        <taxon>Lactobacillales</taxon>
        <taxon>Lactobacillaceae</taxon>
        <taxon>Companilactobacillus</taxon>
    </lineage>
</organism>
<dbReference type="CDD" id="cd03134">
    <property type="entry name" value="GATase1_PfpI_like"/>
    <property type="match status" value="1"/>
</dbReference>
<gene>
    <name evidence="3" type="ORF">C2R26_01170</name>
</gene>
<comment type="caution">
    <text evidence="3">The sequence shown here is derived from an EMBL/GenBank/DDBJ whole genome shotgun (WGS) entry which is preliminary data.</text>
</comment>
<dbReference type="PANTHER" id="PTHR42733:SF2">
    <property type="entry name" value="DJ-1_THIJ_PFPI FAMILY PROTEIN"/>
    <property type="match status" value="1"/>
</dbReference>
<dbReference type="NCBIfam" id="TIGR01382">
    <property type="entry name" value="PfpI"/>
    <property type="match status" value="1"/>
</dbReference>
<reference evidence="3" key="1">
    <citation type="submission" date="2018-01" db="EMBL/GenBank/DDBJ databases">
        <title>Genome sequnecing of Lactobacillus formosensis KACC 18721.</title>
        <authorList>
            <person name="Kim S.-J."/>
            <person name="Heo J."/>
        </authorList>
    </citation>
    <scope>NUCLEOTIDE SEQUENCE</scope>
    <source>
        <strain evidence="3">KACC 18721</strain>
    </source>
</reference>
<name>A0A2P4R8Y6_9LACO</name>
<dbReference type="AlphaFoldDB" id="A0A2P4R8Y6"/>
<sequence>MSKIIAVMSNDVEDIEYTSPAKALTDAGNEVTLVGAKAKDKLIGKHGTEFTTDKGIDDINADDYDALLIPGGFSPDNLRSDERFVDLAKKFLLSDKAVFSICHGPQLLIQTGLVKGRTLTSYQTVQTDLYYAGGIVKDEPVVIDRHLITSRTPDDLDEFNKAIVDELA</sequence>
<protein>
    <submittedName>
        <fullName evidence="3">Type 1 glutamine amidotransferase</fullName>
    </submittedName>
</protein>
<dbReference type="GO" id="GO:0016740">
    <property type="term" value="F:transferase activity"/>
    <property type="evidence" value="ECO:0007669"/>
    <property type="project" value="UniProtKB-KW"/>
</dbReference>
<dbReference type="InterPro" id="IPR002818">
    <property type="entry name" value="DJ-1/PfpI"/>
</dbReference>
<dbReference type="InterPro" id="IPR006286">
    <property type="entry name" value="C56_PfpI-like"/>
</dbReference>
<dbReference type="SUPFAM" id="SSF52317">
    <property type="entry name" value="Class I glutamine amidotransferase-like"/>
    <property type="match status" value="1"/>
</dbReference>
<accession>A0A2P4R8Y6</accession>
<dbReference type="Gene3D" id="3.40.50.880">
    <property type="match status" value="1"/>
</dbReference>
<evidence type="ECO:0000259" key="2">
    <source>
        <dbReference type="Pfam" id="PF01965"/>
    </source>
</evidence>
<proteinExistence type="inferred from homology"/>
<comment type="similarity">
    <text evidence="1">Belongs to the peptidase C56 family.</text>
</comment>
<keyword evidence="3" id="KW-0808">Transferase</keyword>
<dbReference type="PROSITE" id="PS51276">
    <property type="entry name" value="PEPTIDASE_C56_PFPI"/>
    <property type="match status" value="1"/>
</dbReference>
<keyword evidence="3" id="KW-0315">Glutamine amidotransferase</keyword>
<dbReference type="InterPro" id="IPR029062">
    <property type="entry name" value="Class_I_gatase-like"/>
</dbReference>
<dbReference type="Pfam" id="PF01965">
    <property type="entry name" value="DJ-1_PfpI"/>
    <property type="match status" value="1"/>
</dbReference>
<feature type="domain" description="DJ-1/PfpI" evidence="2">
    <location>
        <begin position="3"/>
        <end position="165"/>
    </location>
</feature>
<dbReference type="PANTHER" id="PTHR42733">
    <property type="entry name" value="DJ-1 PROTEIN"/>
    <property type="match status" value="1"/>
</dbReference>
<evidence type="ECO:0000313" key="3">
    <source>
        <dbReference type="EMBL" id="POH37714.1"/>
    </source>
</evidence>
<evidence type="ECO:0000256" key="1">
    <source>
        <dbReference type="ARBA" id="ARBA00008542"/>
    </source>
</evidence>